<reference evidence="1 2" key="1">
    <citation type="submission" date="2018-08" db="EMBL/GenBank/DDBJ databases">
        <title>A genome reference for cultivated species of the human gut microbiota.</title>
        <authorList>
            <person name="Zou Y."/>
            <person name="Xue W."/>
            <person name="Luo G."/>
        </authorList>
    </citation>
    <scope>NUCLEOTIDE SEQUENCE [LARGE SCALE GENOMIC DNA]</scope>
    <source>
        <strain evidence="1 2">AF24-29</strain>
    </source>
</reference>
<evidence type="ECO:0000313" key="2">
    <source>
        <dbReference type="Proteomes" id="UP000284178"/>
    </source>
</evidence>
<dbReference type="Pfam" id="PF11007">
    <property type="entry name" value="CotJA"/>
    <property type="match status" value="1"/>
</dbReference>
<evidence type="ECO:0000313" key="1">
    <source>
        <dbReference type="EMBL" id="RGR73473.1"/>
    </source>
</evidence>
<organism evidence="1 2">
    <name type="scientific">Holdemania filiformis</name>
    <dbReference type="NCBI Taxonomy" id="61171"/>
    <lineage>
        <taxon>Bacteria</taxon>
        <taxon>Bacillati</taxon>
        <taxon>Bacillota</taxon>
        <taxon>Erysipelotrichia</taxon>
        <taxon>Erysipelotrichales</taxon>
        <taxon>Erysipelotrichaceae</taxon>
        <taxon>Holdemania</taxon>
    </lineage>
</organism>
<dbReference type="AlphaFoldDB" id="A0A412FZ71"/>
<dbReference type="EMBL" id="QRUP01000012">
    <property type="protein sequence ID" value="RGR73473.1"/>
    <property type="molecule type" value="Genomic_DNA"/>
</dbReference>
<proteinExistence type="predicted"/>
<dbReference type="InterPro" id="IPR020256">
    <property type="entry name" value="Spore_coat_CotJA"/>
</dbReference>
<name>A0A412FZ71_9FIRM</name>
<protein>
    <submittedName>
        <fullName evidence="1">Spore coat associated protein CotJA</fullName>
    </submittedName>
</protein>
<gene>
    <name evidence="1" type="ORF">DWY25_10290</name>
</gene>
<comment type="caution">
    <text evidence="1">The sequence shown here is derived from an EMBL/GenBank/DDBJ whole genome shotgun (WGS) entry which is preliminary data.</text>
</comment>
<dbReference type="Proteomes" id="UP000284178">
    <property type="component" value="Unassembled WGS sequence"/>
</dbReference>
<accession>A0A412FZ71</accession>
<keyword evidence="2" id="KW-1185">Reference proteome</keyword>
<sequence length="48" mass="5545">MSLAMPYVARQQWNGKREIYNRPRALLRGTLFVELDMPFTGKGGCQDE</sequence>